<protein>
    <submittedName>
        <fullName evidence="1">Uncharacterized protein</fullName>
    </submittedName>
</protein>
<proteinExistence type="predicted"/>
<name>A0ABM9G4Y6_9BACL</name>
<dbReference type="Proteomes" id="UP001154322">
    <property type="component" value="Unassembled WGS sequence"/>
</dbReference>
<dbReference type="EMBL" id="CALYLO010000004">
    <property type="protein sequence ID" value="CAH8246224.1"/>
    <property type="molecule type" value="Genomic_DNA"/>
</dbReference>
<comment type="caution">
    <text evidence="1">The sequence shown here is derived from an EMBL/GenBank/DDBJ whole genome shotgun (WGS) entry which is preliminary data.</text>
</comment>
<keyword evidence="2" id="KW-1185">Reference proteome</keyword>
<gene>
    <name evidence="1" type="ORF">WJ0W_003460</name>
</gene>
<evidence type="ECO:0000313" key="1">
    <source>
        <dbReference type="EMBL" id="CAH8246224.1"/>
    </source>
</evidence>
<organism evidence="1 2">
    <name type="scientific">Paenibacillus melissococcoides</name>
    <dbReference type="NCBI Taxonomy" id="2912268"/>
    <lineage>
        <taxon>Bacteria</taxon>
        <taxon>Bacillati</taxon>
        <taxon>Bacillota</taxon>
        <taxon>Bacilli</taxon>
        <taxon>Bacillales</taxon>
        <taxon>Paenibacillaceae</taxon>
        <taxon>Paenibacillus</taxon>
    </lineage>
</organism>
<reference evidence="1" key="1">
    <citation type="submission" date="2022-06" db="EMBL/GenBank/DDBJ databases">
        <authorList>
            <person name="Dietemann V."/>
            <person name="Ory F."/>
            <person name="Dainat B."/>
            <person name="Oberhansli S."/>
        </authorList>
    </citation>
    <scope>NUCLEOTIDE SEQUENCE</scope>
    <source>
        <strain evidence="1">Ena-SAMPLE-TAB-26-04-2022-14:26:32:270-5432</strain>
    </source>
</reference>
<sequence length="57" mass="6849">MTLAVNVHYQGRGSLPDVRIQDMEHLLSREQREGVTFQRWLELRPLHAEYHRYTDAQ</sequence>
<accession>A0ABM9G4Y6</accession>
<evidence type="ECO:0000313" key="2">
    <source>
        <dbReference type="Proteomes" id="UP001154322"/>
    </source>
</evidence>